<dbReference type="AlphaFoldDB" id="A0A0K0FT57"/>
<dbReference type="WBParaSite" id="SVE_1489400.1">
    <property type="protein sequence ID" value="SVE_1489400.1"/>
    <property type="gene ID" value="SVE_1489400"/>
</dbReference>
<feature type="chain" id="PRO_5005330064" evidence="1">
    <location>
        <begin position="22"/>
        <end position="218"/>
    </location>
</feature>
<evidence type="ECO:0000313" key="2">
    <source>
        <dbReference type="Proteomes" id="UP000035680"/>
    </source>
</evidence>
<keyword evidence="1" id="KW-0732">Signal</keyword>
<dbReference type="InterPro" id="IPR051595">
    <property type="entry name" value="GH25_Enzymes"/>
</dbReference>
<keyword evidence="2" id="KW-1185">Reference proteome</keyword>
<protein>
    <submittedName>
        <fullName evidence="3">GH26 domain-containing protein</fullName>
    </submittedName>
</protein>
<dbReference type="PANTHER" id="PTHR23208:SF36">
    <property type="entry name" value="LYSOZYME-RELATED"/>
    <property type="match status" value="1"/>
</dbReference>
<name>A0A0K0FT57_STRVS</name>
<proteinExistence type="predicted"/>
<dbReference type="PANTHER" id="PTHR23208">
    <property type="entry name" value="LYSOZYME PROTEIN"/>
    <property type="match status" value="1"/>
</dbReference>
<dbReference type="Proteomes" id="UP000035680">
    <property type="component" value="Unassembled WGS sequence"/>
</dbReference>
<accession>A0A0K0FT57</accession>
<reference evidence="3" key="2">
    <citation type="submission" date="2015-08" db="UniProtKB">
        <authorList>
            <consortium name="WormBaseParasite"/>
        </authorList>
    </citation>
    <scope>IDENTIFICATION</scope>
</reference>
<evidence type="ECO:0000256" key="1">
    <source>
        <dbReference type="SAM" id="SignalP"/>
    </source>
</evidence>
<sequence length="218" mass="24108">MIYKVTTAFILLSTVFVSTNDEYLNAADVAGNFSVLQFNCLKTNCNSAIFTQIYAGSDGVDKTGSQNVISAQSAGLGAEVYINPYPRGLPSYVQFDKAFQLLKSSNIHVRTIWLKVTGRKEWHYTPHDNIDFIYDMMYRASQYGVTLGIYTNCAESAPNFSDFRPFGSWQSASAKEYGFNESFCSATLSKIVYSQSASFLKVKSDVNMTQPVAGSAIL</sequence>
<dbReference type="SUPFAM" id="SSF51445">
    <property type="entry name" value="(Trans)glycosidases"/>
    <property type="match status" value="1"/>
</dbReference>
<reference evidence="2" key="1">
    <citation type="submission" date="2014-07" db="EMBL/GenBank/DDBJ databases">
        <authorList>
            <person name="Martin A.A"/>
            <person name="De Silva N."/>
        </authorList>
    </citation>
    <scope>NUCLEOTIDE SEQUENCE</scope>
</reference>
<evidence type="ECO:0000313" key="3">
    <source>
        <dbReference type="WBParaSite" id="SVE_1489400.1"/>
    </source>
</evidence>
<feature type="signal peptide" evidence="1">
    <location>
        <begin position="1"/>
        <end position="21"/>
    </location>
</feature>
<dbReference type="GO" id="GO:0045087">
    <property type="term" value="P:innate immune response"/>
    <property type="evidence" value="ECO:0007669"/>
    <property type="project" value="TreeGrafter"/>
</dbReference>
<dbReference type="InterPro" id="IPR017853">
    <property type="entry name" value="GH"/>
</dbReference>
<organism evidence="2 3">
    <name type="scientific">Strongyloides venezuelensis</name>
    <name type="common">Threadworm</name>
    <dbReference type="NCBI Taxonomy" id="75913"/>
    <lineage>
        <taxon>Eukaryota</taxon>
        <taxon>Metazoa</taxon>
        <taxon>Ecdysozoa</taxon>
        <taxon>Nematoda</taxon>
        <taxon>Chromadorea</taxon>
        <taxon>Rhabditida</taxon>
        <taxon>Tylenchina</taxon>
        <taxon>Panagrolaimomorpha</taxon>
        <taxon>Strongyloidoidea</taxon>
        <taxon>Strongyloididae</taxon>
        <taxon>Strongyloides</taxon>
    </lineage>
</organism>
<dbReference type="GO" id="GO:0007165">
    <property type="term" value="P:signal transduction"/>
    <property type="evidence" value="ECO:0007669"/>
    <property type="project" value="TreeGrafter"/>
</dbReference>
<dbReference type="Gene3D" id="3.20.20.80">
    <property type="entry name" value="Glycosidases"/>
    <property type="match status" value="1"/>
</dbReference>